<evidence type="ECO:0000313" key="3">
    <source>
        <dbReference type="Proteomes" id="UP000004994"/>
    </source>
</evidence>
<dbReference type="AlphaFoldDB" id="A0A3Q7GF36"/>
<dbReference type="PaxDb" id="4081-Solyc05g010380.1.1"/>
<sequence length="58" mass="6541">MHSHYEKRVIVVVHAMNMVLILKDFLGLMICVCPVESGNQSNISGFMNSILSMWSSNK</sequence>
<evidence type="ECO:0000313" key="2">
    <source>
        <dbReference type="EnsemblPlants" id="Solyc05g010380.1.1.1"/>
    </source>
</evidence>
<keyword evidence="1" id="KW-0472">Membrane</keyword>
<keyword evidence="1" id="KW-0812">Transmembrane</keyword>
<protein>
    <submittedName>
        <fullName evidence="2">Uncharacterized protein</fullName>
    </submittedName>
</protein>
<feature type="transmembrane region" description="Helical" evidence="1">
    <location>
        <begin position="9"/>
        <end position="30"/>
    </location>
</feature>
<organism evidence="2">
    <name type="scientific">Solanum lycopersicum</name>
    <name type="common">Tomato</name>
    <name type="synonym">Lycopersicon esculentum</name>
    <dbReference type="NCBI Taxonomy" id="4081"/>
    <lineage>
        <taxon>Eukaryota</taxon>
        <taxon>Viridiplantae</taxon>
        <taxon>Streptophyta</taxon>
        <taxon>Embryophyta</taxon>
        <taxon>Tracheophyta</taxon>
        <taxon>Spermatophyta</taxon>
        <taxon>Magnoliopsida</taxon>
        <taxon>eudicotyledons</taxon>
        <taxon>Gunneridae</taxon>
        <taxon>Pentapetalae</taxon>
        <taxon>asterids</taxon>
        <taxon>lamiids</taxon>
        <taxon>Solanales</taxon>
        <taxon>Solanaceae</taxon>
        <taxon>Solanoideae</taxon>
        <taxon>Solaneae</taxon>
        <taxon>Solanum</taxon>
        <taxon>Solanum subgen. Lycopersicon</taxon>
    </lineage>
</organism>
<accession>A0A3Q7GF36</accession>
<proteinExistence type="predicted"/>
<reference evidence="2" key="2">
    <citation type="submission" date="2019-01" db="UniProtKB">
        <authorList>
            <consortium name="EnsemblPlants"/>
        </authorList>
    </citation>
    <scope>IDENTIFICATION</scope>
    <source>
        <strain evidence="2">cv. Heinz 1706</strain>
    </source>
</reference>
<dbReference type="Gramene" id="Solyc05g010380.1.1">
    <property type="protein sequence ID" value="Solyc05g010380.1.1.1"/>
    <property type="gene ID" value="Solyc05g010380.1"/>
</dbReference>
<keyword evidence="3" id="KW-1185">Reference proteome</keyword>
<name>A0A3Q7GF36_SOLLC</name>
<reference evidence="2" key="1">
    <citation type="journal article" date="2012" name="Nature">
        <title>The tomato genome sequence provides insights into fleshy fruit evolution.</title>
        <authorList>
            <consortium name="Tomato Genome Consortium"/>
        </authorList>
    </citation>
    <scope>NUCLEOTIDE SEQUENCE [LARGE SCALE GENOMIC DNA]</scope>
    <source>
        <strain evidence="2">cv. Heinz 1706</strain>
    </source>
</reference>
<evidence type="ECO:0000256" key="1">
    <source>
        <dbReference type="SAM" id="Phobius"/>
    </source>
</evidence>
<dbReference type="InParanoid" id="A0A3Q7GF36"/>
<keyword evidence="1" id="KW-1133">Transmembrane helix</keyword>
<dbReference type="Proteomes" id="UP000004994">
    <property type="component" value="Chromosome 5"/>
</dbReference>
<dbReference type="EnsemblPlants" id="Solyc05g010380.1.1">
    <property type="protein sequence ID" value="Solyc05g010380.1.1.1"/>
    <property type="gene ID" value="Solyc05g010380.1"/>
</dbReference>